<feature type="transmembrane region" description="Helical" evidence="6">
    <location>
        <begin position="39"/>
        <end position="57"/>
    </location>
</feature>
<reference evidence="8 9" key="1">
    <citation type="submission" date="2020-08" db="EMBL/GenBank/DDBJ databases">
        <title>Genomic Encyclopedia of Type Strains, Phase IV (KMG-IV): sequencing the most valuable type-strain genomes for metagenomic binning, comparative biology and taxonomic classification.</title>
        <authorList>
            <person name="Goeker M."/>
        </authorList>
    </citation>
    <scope>NUCLEOTIDE SEQUENCE [LARGE SCALE GENOMIC DNA]</scope>
    <source>
        <strain evidence="8 9">DSM 101730</strain>
    </source>
</reference>
<evidence type="ECO:0000256" key="2">
    <source>
        <dbReference type="ARBA" id="ARBA00009853"/>
    </source>
</evidence>
<feature type="transmembrane region" description="Helical" evidence="6">
    <location>
        <begin position="150"/>
        <end position="168"/>
    </location>
</feature>
<gene>
    <name evidence="8" type="ORF">HNP73_002913</name>
</gene>
<proteinExistence type="inferred from homology"/>
<feature type="domain" description="EamA" evidence="7">
    <location>
        <begin position="9"/>
        <end position="140"/>
    </location>
</feature>
<name>A0A840ST17_9RHOB</name>
<organism evidence="8 9">
    <name type="scientific">Amaricoccus macauensis</name>
    <dbReference type="NCBI Taxonomy" id="57001"/>
    <lineage>
        <taxon>Bacteria</taxon>
        <taxon>Pseudomonadati</taxon>
        <taxon>Pseudomonadota</taxon>
        <taxon>Alphaproteobacteria</taxon>
        <taxon>Rhodobacterales</taxon>
        <taxon>Paracoccaceae</taxon>
        <taxon>Amaricoccus</taxon>
    </lineage>
</organism>
<comment type="subcellular location">
    <subcellularLocation>
        <location evidence="1">Membrane</location>
        <topology evidence="1">Multi-pass membrane protein</topology>
    </subcellularLocation>
</comment>
<feature type="transmembrane region" description="Helical" evidence="6">
    <location>
        <begin position="180"/>
        <end position="202"/>
    </location>
</feature>
<evidence type="ECO:0000256" key="3">
    <source>
        <dbReference type="ARBA" id="ARBA00022692"/>
    </source>
</evidence>
<dbReference type="AlphaFoldDB" id="A0A840ST17"/>
<sequence>MQQVNYTKAGLWMLGAIFSFVLMAISGRAIQVEMNTFELMLYRSTVGFLIVLVALAASPKGFAQIRTSRFDLHLKRNIFHYTGQNLWFFALMLVPLSQLVALEFTNPIWVALLAPFLLGEHLTRARIFGAILGFIGVLVVAQPGSSPLEIGHAAALASAICFALNTIFTKRIMAHDSVLCVTFWMTLIQALLSLGLSAPGGIPLPSLAVMPWIFIVGLTGLTAHYALTSALTYAPATIVAPMEFLRLPLITAVGALLYGEELRVAVFVGAAIIIAGNLVNMRTGKPRIPA</sequence>
<evidence type="ECO:0000313" key="9">
    <source>
        <dbReference type="Proteomes" id="UP000549457"/>
    </source>
</evidence>
<comment type="caution">
    <text evidence="8">The sequence shown here is derived from an EMBL/GenBank/DDBJ whole genome shotgun (WGS) entry which is preliminary data.</text>
</comment>
<dbReference type="SUPFAM" id="SSF103481">
    <property type="entry name" value="Multidrug resistance efflux transporter EmrE"/>
    <property type="match status" value="2"/>
</dbReference>
<evidence type="ECO:0000259" key="7">
    <source>
        <dbReference type="Pfam" id="PF00892"/>
    </source>
</evidence>
<dbReference type="InterPro" id="IPR037185">
    <property type="entry name" value="EmrE-like"/>
</dbReference>
<dbReference type="PANTHER" id="PTHR22911">
    <property type="entry name" value="ACYL-MALONYL CONDENSING ENZYME-RELATED"/>
    <property type="match status" value="1"/>
</dbReference>
<evidence type="ECO:0000256" key="5">
    <source>
        <dbReference type="ARBA" id="ARBA00023136"/>
    </source>
</evidence>
<evidence type="ECO:0000256" key="6">
    <source>
        <dbReference type="SAM" id="Phobius"/>
    </source>
</evidence>
<keyword evidence="5 6" id="KW-0472">Membrane</keyword>
<evidence type="ECO:0000256" key="4">
    <source>
        <dbReference type="ARBA" id="ARBA00022989"/>
    </source>
</evidence>
<dbReference type="PANTHER" id="PTHR22911:SF6">
    <property type="entry name" value="SOLUTE CARRIER FAMILY 35 MEMBER G1"/>
    <property type="match status" value="1"/>
</dbReference>
<dbReference type="EMBL" id="JACHFM010000003">
    <property type="protein sequence ID" value="MBB5222966.1"/>
    <property type="molecule type" value="Genomic_DNA"/>
</dbReference>
<feature type="domain" description="EamA" evidence="7">
    <location>
        <begin position="150"/>
        <end position="279"/>
    </location>
</feature>
<evidence type="ECO:0000313" key="8">
    <source>
        <dbReference type="EMBL" id="MBB5222966.1"/>
    </source>
</evidence>
<keyword evidence="9" id="KW-1185">Reference proteome</keyword>
<comment type="similarity">
    <text evidence="2">Belongs to the drug/metabolite transporter (DMT) superfamily. 10 TMS drug/metabolite exporter (DME) (TC 2.A.7.3) family.</text>
</comment>
<feature type="transmembrane region" description="Helical" evidence="6">
    <location>
        <begin position="125"/>
        <end position="144"/>
    </location>
</feature>
<feature type="transmembrane region" description="Helical" evidence="6">
    <location>
        <begin position="208"/>
        <end position="227"/>
    </location>
</feature>
<evidence type="ECO:0000256" key="1">
    <source>
        <dbReference type="ARBA" id="ARBA00004141"/>
    </source>
</evidence>
<dbReference type="Proteomes" id="UP000549457">
    <property type="component" value="Unassembled WGS sequence"/>
</dbReference>
<accession>A0A840ST17</accession>
<dbReference type="RefSeq" id="WP_184151020.1">
    <property type="nucleotide sequence ID" value="NZ_JACHFM010000003.1"/>
</dbReference>
<dbReference type="Pfam" id="PF00892">
    <property type="entry name" value="EamA"/>
    <property type="match status" value="2"/>
</dbReference>
<feature type="transmembrane region" description="Helical" evidence="6">
    <location>
        <begin position="100"/>
        <end position="118"/>
    </location>
</feature>
<dbReference type="Gene3D" id="1.10.3730.20">
    <property type="match status" value="1"/>
</dbReference>
<dbReference type="InterPro" id="IPR000620">
    <property type="entry name" value="EamA_dom"/>
</dbReference>
<protein>
    <submittedName>
        <fullName evidence="8">Drug/metabolite transporter (DMT)-like permease</fullName>
    </submittedName>
</protein>
<feature type="transmembrane region" description="Helical" evidence="6">
    <location>
        <begin position="239"/>
        <end position="258"/>
    </location>
</feature>
<keyword evidence="4 6" id="KW-1133">Transmembrane helix</keyword>
<dbReference type="GO" id="GO:0016020">
    <property type="term" value="C:membrane"/>
    <property type="evidence" value="ECO:0007669"/>
    <property type="project" value="UniProtKB-SubCell"/>
</dbReference>
<keyword evidence="3 6" id="KW-0812">Transmembrane</keyword>
<feature type="transmembrane region" description="Helical" evidence="6">
    <location>
        <begin position="264"/>
        <end position="281"/>
    </location>
</feature>